<organism evidence="4 5">
    <name type="scientific">Dasania phycosphaerae</name>
    <dbReference type="NCBI Taxonomy" id="2950436"/>
    <lineage>
        <taxon>Bacteria</taxon>
        <taxon>Pseudomonadati</taxon>
        <taxon>Pseudomonadota</taxon>
        <taxon>Gammaproteobacteria</taxon>
        <taxon>Cellvibrionales</taxon>
        <taxon>Spongiibacteraceae</taxon>
        <taxon>Dasania</taxon>
    </lineage>
</organism>
<accession>A0A9J6RIR8</accession>
<keyword evidence="5" id="KW-1185">Reference proteome</keyword>
<evidence type="ECO:0000313" key="5">
    <source>
        <dbReference type="Proteomes" id="UP001069090"/>
    </source>
</evidence>
<evidence type="ECO:0000259" key="3">
    <source>
        <dbReference type="Pfam" id="PF13937"/>
    </source>
</evidence>
<keyword evidence="2" id="KW-0472">Membrane</keyword>
<dbReference type="NCBIfam" id="TIGR03647">
    <property type="entry name" value="Na_symport_sm"/>
    <property type="match status" value="1"/>
</dbReference>
<dbReference type="Pfam" id="PF13937">
    <property type="entry name" value="DUF4212"/>
    <property type="match status" value="1"/>
</dbReference>
<keyword evidence="2" id="KW-1133">Transmembrane helix</keyword>
<protein>
    <submittedName>
        <fullName evidence="4">DUF4212 domain-containing protein</fullName>
    </submittedName>
</protein>
<evidence type="ECO:0000256" key="1">
    <source>
        <dbReference type="SAM" id="MobiDB-lite"/>
    </source>
</evidence>
<gene>
    <name evidence="4" type="ORF">O0V09_01615</name>
</gene>
<evidence type="ECO:0000256" key="2">
    <source>
        <dbReference type="SAM" id="Phobius"/>
    </source>
</evidence>
<feature type="region of interest" description="Disordered" evidence="1">
    <location>
        <begin position="1"/>
        <end position="27"/>
    </location>
</feature>
<feature type="transmembrane region" description="Helical" evidence="2">
    <location>
        <begin position="42"/>
        <end position="66"/>
    </location>
</feature>
<feature type="transmembrane region" description="Helical" evidence="2">
    <location>
        <begin position="78"/>
        <end position="99"/>
    </location>
</feature>
<dbReference type="InterPro" id="IPR019886">
    <property type="entry name" value="Na_symporter_ssu"/>
</dbReference>
<evidence type="ECO:0000313" key="4">
    <source>
        <dbReference type="EMBL" id="MCZ0863877.1"/>
    </source>
</evidence>
<dbReference type="Proteomes" id="UP001069090">
    <property type="component" value="Unassembled WGS sequence"/>
</dbReference>
<feature type="domain" description="Sodium symporter small subunit" evidence="3">
    <location>
        <begin position="35"/>
        <end position="110"/>
    </location>
</feature>
<dbReference type="RefSeq" id="WP_258330025.1">
    <property type="nucleotide sequence ID" value="NZ_JAPTGG010000001.1"/>
</dbReference>
<proteinExistence type="predicted"/>
<comment type="caution">
    <text evidence="4">The sequence shown here is derived from an EMBL/GenBank/DDBJ whole genome shotgun (WGS) entry which is preliminary data.</text>
</comment>
<reference evidence="4 5" key="1">
    <citation type="submission" date="2022-12" db="EMBL/GenBank/DDBJ databases">
        <title>Dasania phycosphaerae sp. nov., isolated from particulate material of the south coast of Korea.</title>
        <authorList>
            <person name="Jiang Y."/>
        </authorList>
    </citation>
    <scope>NUCLEOTIDE SEQUENCE [LARGE SCALE GENOMIC DNA]</scope>
    <source>
        <strain evidence="4 5">GY-19</strain>
    </source>
</reference>
<dbReference type="AlphaFoldDB" id="A0A9J6RIR8"/>
<sequence length="121" mass="13400">MSLSDEAVSPPTPVENPTRPSSHDSDVLSEKNLASYWRANRIVLATLLSVWAIITFGFATLLGPWLDQFHLGGFPLGFWFSQQGAILAYVALIFIYHCWMLRIERAHGVDDDAPGLNKGGK</sequence>
<name>A0A9J6RIR8_9GAMM</name>
<dbReference type="EMBL" id="JAPTGG010000001">
    <property type="protein sequence ID" value="MCZ0863877.1"/>
    <property type="molecule type" value="Genomic_DNA"/>
</dbReference>
<keyword evidence="2" id="KW-0812">Transmembrane</keyword>